<dbReference type="PROSITE" id="PS50885">
    <property type="entry name" value="HAMP"/>
    <property type="match status" value="1"/>
</dbReference>
<proteinExistence type="predicted"/>
<dbReference type="InterPro" id="IPR003660">
    <property type="entry name" value="HAMP_dom"/>
</dbReference>
<keyword evidence="5" id="KW-1185">Reference proteome</keyword>
<keyword evidence="1" id="KW-0472">Membrane</keyword>
<accession>A0A1H8LE79</accession>
<feature type="transmembrane region" description="Helical" evidence="1">
    <location>
        <begin position="294"/>
        <end position="313"/>
    </location>
</feature>
<dbReference type="Pfam" id="PF00211">
    <property type="entry name" value="Guanylate_cyc"/>
    <property type="match status" value="1"/>
</dbReference>
<dbReference type="GO" id="GO:0016020">
    <property type="term" value="C:membrane"/>
    <property type="evidence" value="ECO:0007669"/>
    <property type="project" value="InterPro"/>
</dbReference>
<dbReference type="STRING" id="569882.SAMN04490248_101107"/>
<dbReference type="PANTHER" id="PTHR43081:SF1">
    <property type="entry name" value="ADENYLATE CYCLASE, TERMINAL-DIFFERENTIATION SPECIFIC"/>
    <property type="match status" value="1"/>
</dbReference>
<dbReference type="InterPro" id="IPR029787">
    <property type="entry name" value="Nucleotide_cyclase"/>
</dbReference>
<dbReference type="CDD" id="cd06225">
    <property type="entry name" value="HAMP"/>
    <property type="match status" value="1"/>
</dbReference>
<feature type="domain" description="HAMP" evidence="3">
    <location>
        <begin position="314"/>
        <end position="367"/>
    </location>
</feature>
<dbReference type="GO" id="GO:0009190">
    <property type="term" value="P:cyclic nucleotide biosynthetic process"/>
    <property type="evidence" value="ECO:0007669"/>
    <property type="project" value="InterPro"/>
</dbReference>
<gene>
    <name evidence="4" type="ORF">SAMN04490248_101107</name>
</gene>
<name>A0A1H8LE79_9RHOB</name>
<dbReference type="OrthoDB" id="9789782at2"/>
<dbReference type="GO" id="GO:0004016">
    <property type="term" value="F:adenylate cyclase activity"/>
    <property type="evidence" value="ECO:0007669"/>
    <property type="project" value="UniProtKB-ARBA"/>
</dbReference>
<dbReference type="GO" id="GO:0035556">
    <property type="term" value="P:intracellular signal transduction"/>
    <property type="evidence" value="ECO:0007669"/>
    <property type="project" value="InterPro"/>
</dbReference>
<dbReference type="AlphaFoldDB" id="A0A1H8LE79"/>
<evidence type="ECO:0000259" key="3">
    <source>
        <dbReference type="PROSITE" id="PS50885"/>
    </source>
</evidence>
<dbReference type="SUPFAM" id="SSF55073">
    <property type="entry name" value="Nucleotide cyclase"/>
    <property type="match status" value="1"/>
</dbReference>
<dbReference type="PROSITE" id="PS50125">
    <property type="entry name" value="GUANYLATE_CYCLASE_2"/>
    <property type="match status" value="1"/>
</dbReference>
<sequence length="572" mass="61255">MRFRFPLRLKFFLFAALIAIAPLALVGDNLARIARDELKSAANESLTAVAAELRTSFDNMYQGAWLTPLTVIRSGIDNPDLGVPQKVSLLTLGLEELPSVVALQLTVEGSDLPVLVTDEAYSATLEEAGLDPVETLATSGALVGNIESSQQYGRPLISRISETGDWIATVALPLENGLAGRKVTLAAKIELSELTGLLRRHPFNQRGEISIVDHAGRTVLGDEVAILTQRDIVRSALPLIVAGARADALEPYVREGGTAMLGAYAFPDWFPWAVVTELPEESAYGVVNQMMERVLLVGAVGFLVATAAALFFARSLTGPILRIGRVADRIGEGDFTARVEKVRSRDEIGELSRRINTMAAQLGERLELMKFVSHGTMSAIQKADQAGMHRGGERRRVAVIFTDIRGYTEFSESVEPEVVVEMLNHYLDSQAAIVKAHGGDIDKFIGDALVAVFDGEGMEARAVECALGIEAALADLLAEHPQYNLDVGIGIASGEVVMGAMGARDRMDFTVLGSTVNLAARLCSKAAPGEVLTDSATHDSADGAARFEPLEPIALKGYSNPVPAFRALPKIG</sequence>
<dbReference type="InterPro" id="IPR001054">
    <property type="entry name" value="A/G_cyclase"/>
</dbReference>
<dbReference type="Gene3D" id="6.10.340.10">
    <property type="match status" value="1"/>
</dbReference>
<feature type="domain" description="Guanylate cyclase" evidence="2">
    <location>
        <begin position="398"/>
        <end position="523"/>
    </location>
</feature>
<evidence type="ECO:0000313" key="4">
    <source>
        <dbReference type="EMBL" id="SEO03455.1"/>
    </source>
</evidence>
<dbReference type="PANTHER" id="PTHR43081">
    <property type="entry name" value="ADENYLATE CYCLASE, TERMINAL-DIFFERENTIATION SPECIFIC-RELATED"/>
    <property type="match status" value="1"/>
</dbReference>
<keyword evidence="1" id="KW-1133">Transmembrane helix</keyword>
<dbReference type="Proteomes" id="UP000198893">
    <property type="component" value="Unassembled WGS sequence"/>
</dbReference>
<dbReference type="RefSeq" id="WP_093114678.1">
    <property type="nucleotide sequence ID" value="NZ_FODS01000001.1"/>
</dbReference>
<evidence type="ECO:0000259" key="2">
    <source>
        <dbReference type="PROSITE" id="PS50125"/>
    </source>
</evidence>
<evidence type="ECO:0000256" key="1">
    <source>
        <dbReference type="SAM" id="Phobius"/>
    </source>
</evidence>
<dbReference type="SUPFAM" id="SSF158472">
    <property type="entry name" value="HAMP domain-like"/>
    <property type="match status" value="1"/>
</dbReference>
<organism evidence="4 5">
    <name type="scientific">Salinihabitans flavidus</name>
    <dbReference type="NCBI Taxonomy" id="569882"/>
    <lineage>
        <taxon>Bacteria</taxon>
        <taxon>Pseudomonadati</taxon>
        <taxon>Pseudomonadota</taxon>
        <taxon>Alphaproteobacteria</taxon>
        <taxon>Rhodobacterales</taxon>
        <taxon>Roseobacteraceae</taxon>
        <taxon>Salinihabitans</taxon>
    </lineage>
</organism>
<dbReference type="EMBL" id="FODS01000001">
    <property type="protein sequence ID" value="SEO03455.1"/>
    <property type="molecule type" value="Genomic_DNA"/>
</dbReference>
<dbReference type="Pfam" id="PF00672">
    <property type="entry name" value="HAMP"/>
    <property type="match status" value="1"/>
</dbReference>
<dbReference type="SMART" id="SM00044">
    <property type="entry name" value="CYCc"/>
    <property type="match status" value="1"/>
</dbReference>
<dbReference type="CDD" id="cd07302">
    <property type="entry name" value="CHD"/>
    <property type="match status" value="1"/>
</dbReference>
<dbReference type="Gene3D" id="3.30.70.1230">
    <property type="entry name" value="Nucleotide cyclase"/>
    <property type="match status" value="1"/>
</dbReference>
<dbReference type="InterPro" id="IPR050697">
    <property type="entry name" value="Adenylyl/Guanylyl_Cyclase_3/4"/>
</dbReference>
<keyword evidence="1" id="KW-0812">Transmembrane</keyword>
<evidence type="ECO:0000313" key="5">
    <source>
        <dbReference type="Proteomes" id="UP000198893"/>
    </source>
</evidence>
<protein>
    <submittedName>
        <fullName evidence="4">Adenylate cyclase</fullName>
    </submittedName>
</protein>
<reference evidence="4 5" key="1">
    <citation type="submission" date="2016-10" db="EMBL/GenBank/DDBJ databases">
        <authorList>
            <person name="de Groot N.N."/>
        </authorList>
    </citation>
    <scope>NUCLEOTIDE SEQUENCE [LARGE SCALE GENOMIC DNA]</scope>
    <source>
        <strain evidence="4 5">DSM 27842</strain>
    </source>
</reference>
<dbReference type="SMART" id="SM00304">
    <property type="entry name" value="HAMP"/>
    <property type="match status" value="1"/>
</dbReference>